<protein>
    <submittedName>
        <fullName evidence="2">Uncharacterized protein</fullName>
    </submittedName>
</protein>
<feature type="transmembrane region" description="Helical" evidence="1">
    <location>
        <begin position="48"/>
        <end position="70"/>
    </location>
</feature>
<keyword evidence="1" id="KW-0812">Transmembrane</keyword>
<sequence length="75" mass="7984">MIACVSYNAETGQIALNGQAPEVCNEYVIMGAGDFLTLSVGRAFDTEVFTTAAGLLLLSFVTGHFAGRLVRWLGK</sequence>
<reference evidence="3" key="1">
    <citation type="journal article" date="2019" name="Int. J. Syst. Evol. Microbiol.">
        <title>The Global Catalogue of Microorganisms (GCM) 10K type strain sequencing project: providing services to taxonomists for standard genome sequencing and annotation.</title>
        <authorList>
            <consortium name="The Broad Institute Genomics Platform"/>
            <consortium name="The Broad Institute Genome Sequencing Center for Infectious Disease"/>
            <person name="Wu L."/>
            <person name="Ma J."/>
        </authorList>
    </citation>
    <scope>NUCLEOTIDE SEQUENCE [LARGE SCALE GENOMIC DNA]</scope>
    <source>
        <strain evidence="3">JCM 18401</strain>
    </source>
</reference>
<name>A0ABP9F3V2_9GAMM</name>
<evidence type="ECO:0000256" key="1">
    <source>
        <dbReference type="SAM" id="Phobius"/>
    </source>
</evidence>
<comment type="caution">
    <text evidence="2">The sequence shown here is derived from an EMBL/GenBank/DDBJ whole genome shotgun (WGS) entry which is preliminary data.</text>
</comment>
<keyword evidence="3" id="KW-1185">Reference proteome</keyword>
<dbReference type="EMBL" id="BAABJZ010000089">
    <property type="protein sequence ID" value="GAA4892594.1"/>
    <property type="molecule type" value="Genomic_DNA"/>
</dbReference>
<accession>A0ABP9F3V2</accession>
<gene>
    <name evidence="2" type="ORF">GCM10023333_27310</name>
</gene>
<proteinExistence type="predicted"/>
<evidence type="ECO:0000313" key="2">
    <source>
        <dbReference type="EMBL" id="GAA4892594.1"/>
    </source>
</evidence>
<organism evidence="2 3">
    <name type="scientific">Ferrimonas pelagia</name>
    <dbReference type="NCBI Taxonomy" id="1177826"/>
    <lineage>
        <taxon>Bacteria</taxon>
        <taxon>Pseudomonadati</taxon>
        <taxon>Pseudomonadota</taxon>
        <taxon>Gammaproteobacteria</taxon>
        <taxon>Alteromonadales</taxon>
        <taxon>Ferrimonadaceae</taxon>
        <taxon>Ferrimonas</taxon>
    </lineage>
</organism>
<evidence type="ECO:0000313" key="3">
    <source>
        <dbReference type="Proteomes" id="UP001499988"/>
    </source>
</evidence>
<keyword evidence="1" id="KW-1133">Transmembrane helix</keyword>
<keyword evidence="1" id="KW-0472">Membrane</keyword>
<dbReference type="Proteomes" id="UP001499988">
    <property type="component" value="Unassembled WGS sequence"/>
</dbReference>